<evidence type="ECO:0000313" key="11">
    <source>
        <dbReference type="Proteomes" id="UP001420932"/>
    </source>
</evidence>
<comment type="subcellular location">
    <subcellularLocation>
        <location evidence="1">Membrane</location>
        <topology evidence="1">Multi-pass membrane protein</topology>
    </subcellularLocation>
</comment>
<dbReference type="EMBL" id="JBBNAF010000008">
    <property type="protein sequence ID" value="KAK9121540.1"/>
    <property type="molecule type" value="Genomic_DNA"/>
</dbReference>
<organism evidence="10 11">
    <name type="scientific">Stephania yunnanensis</name>
    <dbReference type="NCBI Taxonomy" id="152371"/>
    <lineage>
        <taxon>Eukaryota</taxon>
        <taxon>Viridiplantae</taxon>
        <taxon>Streptophyta</taxon>
        <taxon>Embryophyta</taxon>
        <taxon>Tracheophyta</taxon>
        <taxon>Spermatophyta</taxon>
        <taxon>Magnoliopsida</taxon>
        <taxon>Ranunculales</taxon>
        <taxon>Menispermaceae</taxon>
        <taxon>Menispermoideae</taxon>
        <taxon>Cissampelideae</taxon>
        <taxon>Stephania</taxon>
    </lineage>
</organism>
<accession>A0AAP0NXP8</accession>
<evidence type="ECO:0000256" key="9">
    <source>
        <dbReference type="SAM" id="Phobius"/>
    </source>
</evidence>
<evidence type="ECO:0000256" key="2">
    <source>
        <dbReference type="ARBA" id="ARBA00007079"/>
    </source>
</evidence>
<keyword evidence="4 9" id="KW-0812">Transmembrane</keyword>
<dbReference type="Pfam" id="PF11744">
    <property type="entry name" value="ALMT"/>
    <property type="match status" value="1"/>
</dbReference>
<keyword evidence="11" id="KW-1185">Reference proteome</keyword>
<evidence type="ECO:0000256" key="1">
    <source>
        <dbReference type="ARBA" id="ARBA00004141"/>
    </source>
</evidence>
<dbReference type="AlphaFoldDB" id="A0AAP0NXP8"/>
<dbReference type="PANTHER" id="PTHR31086">
    <property type="entry name" value="ALUMINUM-ACTIVATED MALATE TRANSPORTER 10"/>
    <property type="match status" value="1"/>
</dbReference>
<feature type="transmembrane region" description="Helical" evidence="9">
    <location>
        <begin position="59"/>
        <end position="82"/>
    </location>
</feature>
<evidence type="ECO:0000256" key="7">
    <source>
        <dbReference type="ARBA" id="ARBA00023136"/>
    </source>
</evidence>
<reference evidence="10 11" key="1">
    <citation type="submission" date="2024-01" db="EMBL/GenBank/DDBJ databases">
        <title>Genome assemblies of Stephania.</title>
        <authorList>
            <person name="Yang L."/>
        </authorList>
    </citation>
    <scope>NUCLEOTIDE SEQUENCE [LARGE SCALE GENOMIC DNA]</scope>
    <source>
        <strain evidence="10">YNDBR</strain>
        <tissue evidence="10">Leaf</tissue>
    </source>
</reference>
<dbReference type="Proteomes" id="UP001420932">
    <property type="component" value="Unassembled WGS sequence"/>
</dbReference>
<dbReference type="PROSITE" id="PS00469">
    <property type="entry name" value="NDPK"/>
    <property type="match status" value="1"/>
</dbReference>
<sequence length="233" mass="25790">MGESSPTDMNGEYSSPSNPQPLGLEVVGFWIIPTLIGAISYITQVVIGNQHAKPKQKLLLSICSGVALATCVVGGVLFIFCIIQWKKNSGRRGLINNCMIILGFASAFMNIVLKAYYECLSRNVVHGSDSPENGKSELGCVNGYLQCFEYDGENPQNLGRQTIDNPNLKGFMLAVESTNQEETLVGFAIWEPPHGRYKMFKYPWKCYVKLSGGLRHCAFLSWHCMDASSRKYG</sequence>
<dbReference type="InterPro" id="IPR020966">
    <property type="entry name" value="ALMT"/>
</dbReference>
<dbReference type="GO" id="GO:0034220">
    <property type="term" value="P:monoatomic ion transmembrane transport"/>
    <property type="evidence" value="ECO:0007669"/>
    <property type="project" value="UniProtKB-KW"/>
</dbReference>
<evidence type="ECO:0000313" key="10">
    <source>
        <dbReference type="EMBL" id="KAK9121540.1"/>
    </source>
</evidence>
<dbReference type="GO" id="GO:0016020">
    <property type="term" value="C:membrane"/>
    <property type="evidence" value="ECO:0007669"/>
    <property type="project" value="UniProtKB-SubCell"/>
</dbReference>
<proteinExistence type="inferred from homology"/>
<evidence type="ECO:0000256" key="3">
    <source>
        <dbReference type="ARBA" id="ARBA00022448"/>
    </source>
</evidence>
<keyword evidence="5 9" id="KW-1133">Transmembrane helix</keyword>
<keyword evidence="6" id="KW-0406">Ion transport</keyword>
<protein>
    <submittedName>
        <fullName evidence="10">Uncharacterized protein</fullName>
    </submittedName>
</protein>
<feature type="transmembrane region" description="Helical" evidence="9">
    <location>
        <begin position="27"/>
        <end position="47"/>
    </location>
</feature>
<evidence type="ECO:0000256" key="5">
    <source>
        <dbReference type="ARBA" id="ARBA00022989"/>
    </source>
</evidence>
<keyword evidence="7 9" id="KW-0472">Membrane</keyword>
<comment type="caution">
    <text evidence="10">The sequence shown here is derived from an EMBL/GenBank/DDBJ whole genome shotgun (WGS) entry which is preliminary data.</text>
</comment>
<keyword evidence="3" id="KW-0813">Transport</keyword>
<gene>
    <name evidence="10" type="ORF">Syun_019157</name>
</gene>
<feature type="transmembrane region" description="Helical" evidence="9">
    <location>
        <begin position="94"/>
        <end position="113"/>
    </location>
</feature>
<keyword evidence="8" id="KW-0407">Ion channel</keyword>
<comment type="similarity">
    <text evidence="2">Belongs to the aromatic acid exporter (TC 2.A.85) family.</text>
</comment>
<dbReference type="GO" id="GO:0015743">
    <property type="term" value="P:malate transport"/>
    <property type="evidence" value="ECO:0007669"/>
    <property type="project" value="InterPro"/>
</dbReference>
<dbReference type="InterPro" id="IPR023005">
    <property type="entry name" value="Nucleoside_diP_kinase_AS"/>
</dbReference>
<evidence type="ECO:0000256" key="8">
    <source>
        <dbReference type="ARBA" id="ARBA00023303"/>
    </source>
</evidence>
<name>A0AAP0NXP8_9MAGN</name>
<evidence type="ECO:0000256" key="4">
    <source>
        <dbReference type="ARBA" id="ARBA00022692"/>
    </source>
</evidence>
<evidence type="ECO:0000256" key="6">
    <source>
        <dbReference type="ARBA" id="ARBA00023065"/>
    </source>
</evidence>